<keyword evidence="1" id="KW-0812">Transmembrane</keyword>
<dbReference type="SUPFAM" id="SSF52833">
    <property type="entry name" value="Thioredoxin-like"/>
    <property type="match status" value="1"/>
</dbReference>
<dbReference type="InterPro" id="IPR013766">
    <property type="entry name" value="Thioredoxin_domain"/>
</dbReference>
<organism evidence="3 4">
    <name type="scientific">Nitrosotalea devaniterrae</name>
    <dbReference type="NCBI Taxonomy" id="1078905"/>
    <lineage>
        <taxon>Archaea</taxon>
        <taxon>Nitrososphaerota</taxon>
        <taxon>Nitrososphaeria</taxon>
        <taxon>Nitrosotaleales</taxon>
        <taxon>Nitrosotaleaceae</taxon>
        <taxon>Nitrosotalea</taxon>
    </lineage>
</organism>
<dbReference type="InterPro" id="IPR041017">
    <property type="entry name" value="Thioredoxin_10"/>
</dbReference>
<dbReference type="InterPro" id="IPR050553">
    <property type="entry name" value="Thioredoxin_ResA/DsbE_sf"/>
</dbReference>
<dbReference type="AlphaFoldDB" id="A0A128A2Z3"/>
<dbReference type="Gene3D" id="2.60.120.260">
    <property type="entry name" value="Galactose-binding domain-like"/>
    <property type="match status" value="1"/>
</dbReference>
<dbReference type="Pfam" id="PF00578">
    <property type="entry name" value="AhpC-TSA"/>
    <property type="match status" value="1"/>
</dbReference>
<sequence length="378" mass="42443">MRKEIKTAIIGAIIIIIAIGGIGVFFTSLDKTVQNSGNQIDTTGKNNTTPQGNFAAYPDESNYPQAPDLTGIASYINTIPEELKEKMKDKVVLYDFWTYSCINCIRTFPYLKAWNDKYADKGLLIIGVHSPEFEFEKDPNNVKMAAQKYGLTYPIVLDSDHKTWDAFSNRYWPAEYITDDLGHIRHTHFGEGEYDQTEKVIQQLLDQRAKRLGLNITADQSVVNLESHEFSLDQTPELYFGYDFADGRNYFGNSQGFSPENTVSYTIPSNLEKDHFYLDGQWQNLHDSMKLSSDNGKIILPYTAQDVHIVASGQNTAIQILLDGKPVTSNDAGQDTKNGTAIISENRLYNIISSKQAGSHTLAIIAHPGFEIYTFTFG</sequence>
<dbReference type="PROSITE" id="PS51352">
    <property type="entry name" value="THIOREDOXIN_2"/>
    <property type="match status" value="1"/>
</dbReference>
<dbReference type="InterPro" id="IPR036249">
    <property type="entry name" value="Thioredoxin-like_sf"/>
</dbReference>
<dbReference type="GO" id="GO:0016209">
    <property type="term" value="F:antioxidant activity"/>
    <property type="evidence" value="ECO:0007669"/>
    <property type="project" value="InterPro"/>
</dbReference>
<dbReference type="Gene3D" id="3.40.30.10">
    <property type="entry name" value="Glutaredoxin"/>
    <property type="match status" value="1"/>
</dbReference>
<dbReference type="GO" id="GO:0016491">
    <property type="term" value="F:oxidoreductase activity"/>
    <property type="evidence" value="ECO:0007669"/>
    <property type="project" value="InterPro"/>
</dbReference>
<evidence type="ECO:0000259" key="2">
    <source>
        <dbReference type="PROSITE" id="PS51352"/>
    </source>
</evidence>
<dbReference type="EMBL" id="LN890280">
    <property type="protein sequence ID" value="CUR51716.1"/>
    <property type="molecule type" value="Genomic_DNA"/>
</dbReference>
<dbReference type="PANTHER" id="PTHR42852">
    <property type="entry name" value="THIOL:DISULFIDE INTERCHANGE PROTEIN DSBE"/>
    <property type="match status" value="1"/>
</dbReference>
<feature type="transmembrane region" description="Helical" evidence="1">
    <location>
        <begin position="7"/>
        <end position="29"/>
    </location>
</feature>
<dbReference type="PANTHER" id="PTHR42852:SF13">
    <property type="entry name" value="PROTEIN DIPZ"/>
    <property type="match status" value="1"/>
</dbReference>
<keyword evidence="4" id="KW-1185">Reference proteome</keyword>
<name>A0A128A2Z3_9ARCH</name>
<dbReference type="Proteomes" id="UP000196239">
    <property type="component" value="Chromosome 1"/>
</dbReference>
<feature type="domain" description="Thioredoxin" evidence="2">
    <location>
        <begin position="60"/>
        <end position="206"/>
    </location>
</feature>
<accession>A0A128A2Z3</accession>
<reference evidence="4" key="1">
    <citation type="submission" date="2015-10" db="EMBL/GenBank/DDBJ databases">
        <authorList>
            <person name="Lehtovirta-Morley L.E."/>
            <person name="Vieille C."/>
        </authorList>
    </citation>
    <scope>NUCLEOTIDE SEQUENCE [LARGE SCALE GENOMIC DNA]</scope>
</reference>
<dbReference type="InterPro" id="IPR000866">
    <property type="entry name" value="AhpC/TSA"/>
</dbReference>
<protein>
    <submittedName>
        <fullName evidence="3">Redoxin domain protein</fullName>
    </submittedName>
</protein>
<keyword evidence="1" id="KW-1133">Transmembrane helix</keyword>
<evidence type="ECO:0000313" key="3">
    <source>
        <dbReference type="EMBL" id="CUR51716.1"/>
    </source>
</evidence>
<gene>
    <name evidence="3" type="ORF">NDEV_0951</name>
</gene>
<evidence type="ECO:0000256" key="1">
    <source>
        <dbReference type="SAM" id="Phobius"/>
    </source>
</evidence>
<proteinExistence type="predicted"/>
<evidence type="ECO:0000313" key="4">
    <source>
        <dbReference type="Proteomes" id="UP000196239"/>
    </source>
</evidence>
<dbReference type="KEGG" id="ndv:NDEV_0951"/>
<dbReference type="Pfam" id="PF17991">
    <property type="entry name" value="Thioredoxin_10"/>
    <property type="match status" value="1"/>
</dbReference>
<keyword evidence="1" id="KW-0472">Membrane</keyword>